<feature type="region of interest" description="Disordered" evidence="2">
    <location>
        <begin position="1"/>
        <end position="21"/>
    </location>
</feature>
<gene>
    <name evidence="3" type="ORF">EVEC_LOCUS10628</name>
</gene>
<feature type="compositionally biased region" description="Basic and acidic residues" evidence="2">
    <location>
        <begin position="473"/>
        <end position="483"/>
    </location>
</feature>
<evidence type="ECO:0000256" key="1">
    <source>
        <dbReference type="SAM" id="Coils"/>
    </source>
</evidence>
<organism evidence="5">
    <name type="scientific">Enterobius vermicularis</name>
    <name type="common">Human pinworm</name>
    <dbReference type="NCBI Taxonomy" id="51028"/>
    <lineage>
        <taxon>Eukaryota</taxon>
        <taxon>Metazoa</taxon>
        <taxon>Ecdysozoa</taxon>
        <taxon>Nematoda</taxon>
        <taxon>Chromadorea</taxon>
        <taxon>Rhabditida</taxon>
        <taxon>Spirurina</taxon>
        <taxon>Oxyuridomorpha</taxon>
        <taxon>Oxyuroidea</taxon>
        <taxon>Oxyuridae</taxon>
        <taxon>Enterobius</taxon>
    </lineage>
</organism>
<keyword evidence="1" id="KW-0175">Coiled coil</keyword>
<evidence type="ECO:0000313" key="5">
    <source>
        <dbReference type="WBParaSite" id="EVEC_0001132001-mRNA-1"/>
    </source>
</evidence>
<reference evidence="3 4" key="2">
    <citation type="submission" date="2018-10" db="EMBL/GenBank/DDBJ databases">
        <authorList>
            <consortium name="Pathogen Informatics"/>
        </authorList>
    </citation>
    <scope>NUCLEOTIDE SEQUENCE [LARGE SCALE GENOMIC DNA]</scope>
</reference>
<proteinExistence type="predicted"/>
<reference evidence="5" key="1">
    <citation type="submission" date="2017-02" db="UniProtKB">
        <authorList>
            <consortium name="WormBaseParasite"/>
        </authorList>
    </citation>
    <scope>IDENTIFICATION</scope>
</reference>
<accession>A0A0N4VKD2</accession>
<feature type="coiled-coil region" evidence="1">
    <location>
        <begin position="57"/>
        <end position="115"/>
    </location>
</feature>
<keyword evidence="4" id="KW-1185">Reference proteome</keyword>
<feature type="region of interest" description="Disordered" evidence="2">
    <location>
        <begin position="737"/>
        <end position="769"/>
    </location>
</feature>
<feature type="region of interest" description="Disordered" evidence="2">
    <location>
        <begin position="470"/>
        <end position="503"/>
    </location>
</feature>
<feature type="coiled-coil region" evidence="1">
    <location>
        <begin position="248"/>
        <end position="275"/>
    </location>
</feature>
<evidence type="ECO:0000313" key="3">
    <source>
        <dbReference type="EMBL" id="VDD95877.1"/>
    </source>
</evidence>
<feature type="compositionally biased region" description="Basic residues" evidence="2">
    <location>
        <begin position="737"/>
        <end position="746"/>
    </location>
</feature>
<dbReference type="EMBL" id="UXUI01011018">
    <property type="protein sequence ID" value="VDD95877.1"/>
    <property type="molecule type" value="Genomic_DNA"/>
</dbReference>
<feature type="coiled-coil region" evidence="1">
    <location>
        <begin position="139"/>
        <end position="167"/>
    </location>
</feature>
<dbReference type="AlphaFoldDB" id="A0A0N4VKD2"/>
<evidence type="ECO:0000256" key="2">
    <source>
        <dbReference type="SAM" id="MobiDB-lite"/>
    </source>
</evidence>
<dbReference type="WBParaSite" id="EVEC_0001132001-mRNA-1">
    <property type="protein sequence ID" value="EVEC_0001132001-mRNA-1"/>
    <property type="gene ID" value="EVEC_0001132001"/>
</dbReference>
<evidence type="ECO:0000313" key="4">
    <source>
        <dbReference type="Proteomes" id="UP000274131"/>
    </source>
</evidence>
<sequence length="801" mass="88950">MSGSGPDNSVPDEQFDQRACNPSVVANNRMVSSNSRSGGCMECTAAKANAYKAGLALVAQMDEMQKLQKKLKEKEDLLKVYSARDGFIDEIVSKNEQLEDDISRLRIAETEAKEACKRHELRISELLLYERSYQEALAVKQLNLKLKETLEKSEEKRENMVKKYEESVLFAELSIPLSSRWLYKRVYFYAKSFLLLQAKIAVKDELFDEDLRQRYERFMGTELISHFSSAEDISPKRTRAVSQHSFSATSDEDDVRELENLMQEEKNVASKSDSKDVKKSTGRFDVPSVSGNCSDCVANSSQNSSCASSRTTGSSGFRRFEKFSERLQDFSSSTVNEIDLKKREHTSSSLKRDRRGKLKGHSLQEIEDIHGKFLSRVIGQSSVHETAASEPLSSSIIGRKTKTIKEQQEEMIRRHKKQKLEEAVAEAEKKVLDGESDLSGSFEEEAVARNQVKENSSNFLDDFILSDTDEEVESRGKEEEIHVVSEPVTSSVEKKKETSQESSSDITPVKYVVIGEDNGLERCSHDVCVERNTMDSTGLKQVSSGAAGSFTFKKTEDGSKGDDVCGSSTEQLQEEIDASKVKEIDSTSEELSIPRVINEIGSLSKELKLAPLDEVGDNTLGSKSDSFNSINDAEKEKSTGRGLGGIVLLKDVVPSTAEGTTSEPVESALSLTGSKNVDTQASECSSAIATDSSLKAGKDFKDDENNKVCFCYENLLAESMIFLMTSSERIVNDIPKPRRPRKRKVAKPLERKRRTDFTTPENVAKEVKSNLSTEGIETINLPKELAKEVVFGITAPLAEAA</sequence>
<feature type="compositionally biased region" description="Basic and acidic residues" evidence="2">
    <location>
        <begin position="747"/>
        <end position="756"/>
    </location>
</feature>
<dbReference type="Proteomes" id="UP000274131">
    <property type="component" value="Unassembled WGS sequence"/>
</dbReference>
<name>A0A0N4VKD2_ENTVE</name>
<feature type="region of interest" description="Disordered" evidence="2">
    <location>
        <begin position="343"/>
        <end position="362"/>
    </location>
</feature>
<protein>
    <submittedName>
        <fullName evidence="5">Shootin-1</fullName>
    </submittedName>
</protein>